<reference evidence="4" key="1">
    <citation type="submission" date="2009-08" db="EMBL/GenBank/DDBJ databases">
        <authorList>
            <consortium name="US DOE Joint Genome Institute"/>
            <person name="Lucas S."/>
            <person name="Copeland A."/>
            <person name="Lapidus A."/>
            <person name="Glavina del Rio T."/>
            <person name="Dalin E."/>
            <person name="Tice H."/>
            <person name="Bruce D."/>
            <person name="Barry K."/>
            <person name="Pitluck S."/>
            <person name="Lowry S."/>
            <person name="Larimer F."/>
            <person name="Land M."/>
            <person name="Hauser L."/>
            <person name="Kyrpides N."/>
            <person name="Ivanova N."/>
            <person name="McMahon K.D."/>
            <person name="Hugenholtz P."/>
        </authorList>
    </citation>
    <scope>NUCLEOTIDE SEQUENCE</scope>
    <source>
        <strain evidence="4">UW-1</strain>
    </source>
</reference>
<dbReference type="EMBL" id="CP001715">
    <property type="protein sequence ID" value="ACV35257.1"/>
    <property type="molecule type" value="Genomic_DNA"/>
</dbReference>
<dbReference type="InterPro" id="IPR058500">
    <property type="entry name" value="DUF8187"/>
</dbReference>
<gene>
    <name evidence="4" type="ordered locus">CAP2UW1_1961</name>
</gene>
<feature type="chain" id="PRO_5002982790" evidence="1">
    <location>
        <begin position="25"/>
        <end position="270"/>
    </location>
</feature>
<feature type="domain" description="DUF8187" evidence="3">
    <location>
        <begin position="24"/>
        <end position="204"/>
    </location>
</feature>
<feature type="domain" description="Ice-binding protein C-terminal" evidence="2">
    <location>
        <begin position="246"/>
        <end position="267"/>
    </location>
</feature>
<dbReference type="Pfam" id="PF26598">
    <property type="entry name" value="DUF8187"/>
    <property type="match status" value="1"/>
</dbReference>
<evidence type="ECO:0000259" key="2">
    <source>
        <dbReference type="Pfam" id="PF07589"/>
    </source>
</evidence>
<organism evidence="4">
    <name type="scientific">Accumulibacter regalis</name>
    <dbReference type="NCBI Taxonomy" id="522306"/>
    <lineage>
        <taxon>Bacteria</taxon>
        <taxon>Pseudomonadati</taxon>
        <taxon>Pseudomonadota</taxon>
        <taxon>Betaproteobacteria</taxon>
        <taxon>Candidatus Accumulibacter</taxon>
    </lineage>
</organism>
<protein>
    <submittedName>
        <fullName evidence="4">Uncharacterized protein</fullName>
    </submittedName>
</protein>
<dbReference type="KEGG" id="app:CAP2UW1_1961"/>
<name>C7RM08_ACCRE</name>
<evidence type="ECO:0000313" key="4">
    <source>
        <dbReference type="EMBL" id="ACV35257.1"/>
    </source>
</evidence>
<proteinExistence type="predicted"/>
<feature type="signal peptide" evidence="1">
    <location>
        <begin position="1"/>
        <end position="24"/>
    </location>
</feature>
<dbReference type="AlphaFoldDB" id="C7RM08"/>
<sequence precursor="true">MMIKKLVLAVGATVALGGASVAHAGYLETATNFRANWEFSDFGNADGVVKLNFIKVSGVLEFNIPPPGAWFAERKGTYAWDYNGVAVASPSPPMAAACATLGFAGYDACTFSSTFKPAGAATGSYTDITGTHFVYDWNTNKWTSDGVSYSGGDFTASGSGLLLLLGAALGPGGGVIAGFLGSGTVAVEHTFGDDTWSLTLTESDGLNLEATLYGLDNGSIIAPPFPPGNKDGLINGLVFANGAVHIPEPGSLALMSLALVGLAARRRKAG</sequence>
<dbReference type="HOGENOM" id="CLU_1029053_0_0_4"/>
<dbReference type="InterPro" id="IPR013424">
    <property type="entry name" value="Ice-binding_C"/>
</dbReference>
<dbReference type="NCBIfam" id="TIGR02595">
    <property type="entry name" value="PEP_CTERM"/>
    <property type="match status" value="1"/>
</dbReference>
<evidence type="ECO:0000259" key="3">
    <source>
        <dbReference type="Pfam" id="PF26598"/>
    </source>
</evidence>
<reference evidence="4" key="2">
    <citation type="submission" date="2009-09" db="EMBL/GenBank/DDBJ databases">
        <title>Complete sequence of chromosome of Candidatus Accumulibacter phosphatis clade IIA str. UW-1.</title>
        <authorList>
            <consortium name="US DOE Joint Genome Institute"/>
            <person name="Martin H.G."/>
            <person name="Ivanova N."/>
            <person name="Kunin V."/>
            <person name="Warnecke F."/>
            <person name="Barry K."/>
            <person name="He S."/>
            <person name="Salamov A."/>
            <person name="Szeto E."/>
            <person name="Dalin E."/>
            <person name="Pangilinan J.L."/>
            <person name="Lapidus A."/>
            <person name="Lowry S."/>
            <person name="Kyrpides N.C."/>
            <person name="McMahon K.D."/>
            <person name="Hugenholtz P."/>
        </authorList>
    </citation>
    <scope>NUCLEOTIDE SEQUENCE [LARGE SCALE GENOMIC DNA]</scope>
    <source>
        <strain evidence="4">UW-1</strain>
    </source>
</reference>
<evidence type="ECO:0000256" key="1">
    <source>
        <dbReference type="SAM" id="SignalP"/>
    </source>
</evidence>
<keyword evidence="1" id="KW-0732">Signal</keyword>
<accession>C7RM08</accession>
<dbReference type="Pfam" id="PF07589">
    <property type="entry name" value="PEP-CTERM"/>
    <property type="match status" value="1"/>
</dbReference>